<evidence type="ECO:0000313" key="3">
    <source>
        <dbReference type="EMBL" id="GFM95609.1"/>
    </source>
</evidence>
<feature type="region of interest" description="Disordered" evidence="1">
    <location>
        <begin position="272"/>
        <end position="334"/>
    </location>
</feature>
<organism evidence="3 4">
    <name type="scientific">Streptomyces fulvorobeus</name>
    <dbReference type="NCBI Taxonomy" id="284028"/>
    <lineage>
        <taxon>Bacteria</taxon>
        <taxon>Bacillati</taxon>
        <taxon>Actinomycetota</taxon>
        <taxon>Actinomycetes</taxon>
        <taxon>Kitasatosporales</taxon>
        <taxon>Streptomycetaceae</taxon>
        <taxon>Streptomyces</taxon>
    </lineage>
</organism>
<gene>
    <name evidence="3" type="ORF">Sfulv_04200</name>
</gene>
<dbReference type="InterPro" id="IPR020459">
    <property type="entry name" value="AMP-binding"/>
</dbReference>
<dbReference type="GO" id="GO:0031177">
    <property type="term" value="F:phosphopantetheine binding"/>
    <property type="evidence" value="ECO:0007669"/>
    <property type="project" value="TreeGrafter"/>
</dbReference>
<keyword evidence="4" id="KW-1185">Reference proteome</keyword>
<feature type="compositionally biased region" description="Low complexity" evidence="1">
    <location>
        <begin position="307"/>
        <end position="319"/>
    </location>
</feature>
<dbReference type="InterPro" id="IPR020845">
    <property type="entry name" value="AMP-binding_CS"/>
</dbReference>
<dbReference type="GO" id="GO:0005737">
    <property type="term" value="C:cytoplasm"/>
    <property type="evidence" value="ECO:0007669"/>
    <property type="project" value="TreeGrafter"/>
</dbReference>
<dbReference type="EMBL" id="BLWC01000001">
    <property type="protein sequence ID" value="GFM95609.1"/>
    <property type="molecule type" value="Genomic_DNA"/>
</dbReference>
<name>A0A7J0BZB9_9ACTN</name>
<accession>A0A7J0BZB9</accession>
<proteinExistence type="predicted"/>
<feature type="domain" description="AMP-dependent synthetase/ligase" evidence="2">
    <location>
        <begin position="25"/>
        <end position="242"/>
    </location>
</feature>
<dbReference type="Pfam" id="PF00501">
    <property type="entry name" value="AMP-binding"/>
    <property type="match status" value="1"/>
</dbReference>
<dbReference type="PANTHER" id="PTHR45527">
    <property type="entry name" value="NONRIBOSOMAL PEPTIDE SYNTHETASE"/>
    <property type="match status" value="1"/>
</dbReference>
<sequence>MPHLYTDDLGGSASTAVRADALTGSALPPPLPEHPAYVIYTSGSTGRPKGVVVTHRGAGAMARTQSERLRVAPGSRVLHMASVSFDAAFWELCMGLLSGACLEIDERDALLPGPTLAALVRERGITHLTLPPAALAVMPPGSLPARTTVVLAGEACPPALVRTWARDRFLVNAYGPTETTVCATMSAFQHADGPLAPDRAVSIGVPVNGTRVHVLDDRLVPVPPGVTGELYVSGEGLARGYHGRAALTATRFVADPFDRAGDACTAQATWCAGRPTENSSTSRASTTRSNSGASASSWARSKPRSPPCRASPRPAPRYARTGRVTAASSRTPCPPAVCPVRPRPTCARTSLRRCPPT</sequence>
<dbReference type="AlphaFoldDB" id="A0A7J0BZB9"/>
<evidence type="ECO:0000259" key="2">
    <source>
        <dbReference type="Pfam" id="PF00501"/>
    </source>
</evidence>
<dbReference type="InterPro" id="IPR042099">
    <property type="entry name" value="ANL_N_sf"/>
</dbReference>
<dbReference type="GO" id="GO:0044550">
    <property type="term" value="P:secondary metabolite biosynthetic process"/>
    <property type="evidence" value="ECO:0007669"/>
    <property type="project" value="TreeGrafter"/>
</dbReference>
<dbReference type="PROSITE" id="PS00455">
    <property type="entry name" value="AMP_BINDING"/>
    <property type="match status" value="1"/>
</dbReference>
<dbReference type="PANTHER" id="PTHR45527:SF1">
    <property type="entry name" value="FATTY ACID SYNTHASE"/>
    <property type="match status" value="1"/>
</dbReference>
<dbReference type="SUPFAM" id="SSF56801">
    <property type="entry name" value="Acetyl-CoA synthetase-like"/>
    <property type="match status" value="1"/>
</dbReference>
<feature type="compositionally biased region" description="Low complexity" evidence="1">
    <location>
        <begin position="279"/>
        <end position="300"/>
    </location>
</feature>
<dbReference type="Proteomes" id="UP000498980">
    <property type="component" value="Unassembled WGS sequence"/>
</dbReference>
<dbReference type="GO" id="GO:0043041">
    <property type="term" value="P:amino acid activation for nonribosomal peptide biosynthetic process"/>
    <property type="evidence" value="ECO:0007669"/>
    <property type="project" value="TreeGrafter"/>
</dbReference>
<evidence type="ECO:0000313" key="4">
    <source>
        <dbReference type="Proteomes" id="UP000498980"/>
    </source>
</evidence>
<reference evidence="3 4" key="1">
    <citation type="submission" date="2020-05" db="EMBL/GenBank/DDBJ databases">
        <title>Whole genome shotgun sequence of Streptomyces fulvorobeus NBRC 15897.</title>
        <authorList>
            <person name="Komaki H."/>
            <person name="Tamura T."/>
        </authorList>
    </citation>
    <scope>NUCLEOTIDE SEQUENCE [LARGE SCALE GENOMIC DNA]</scope>
    <source>
        <strain evidence="3 4">NBRC 15897</strain>
    </source>
</reference>
<dbReference type="Gene3D" id="3.40.50.12780">
    <property type="entry name" value="N-terminal domain of ligase-like"/>
    <property type="match status" value="1"/>
</dbReference>
<dbReference type="InterPro" id="IPR000873">
    <property type="entry name" value="AMP-dep_synth/lig_dom"/>
</dbReference>
<comment type="caution">
    <text evidence="3">The sequence shown here is derived from an EMBL/GenBank/DDBJ whole genome shotgun (WGS) entry which is preliminary data.</text>
</comment>
<dbReference type="PRINTS" id="PR00154">
    <property type="entry name" value="AMPBINDING"/>
</dbReference>
<protein>
    <recommendedName>
        <fullName evidence="2">AMP-dependent synthetase/ligase domain-containing protein</fullName>
    </recommendedName>
</protein>
<evidence type="ECO:0000256" key="1">
    <source>
        <dbReference type="SAM" id="MobiDB-lite"/>
    </source>
</evidence>